<evidence type="ECO:0000313" key="1">
    <source>
        <dbReference type="EMBL" id="MDT2405053.1"/>
    </source>
</evidence>
<protein>
    <recommendedName>
        <fullName evidence="3">HMG box domain-containing protein</fullName>
    </recommendedName>
</protein>
<organism evidence="1 2">
    <name type="scientific">Enterococcus avium</name>
    <name type="common">Streptococcus avium</name>
    <dbReference type="NCBI Taxonomy" id="33945"/>
    <lineage>
        <taxon>Bacteria</taxon>
        <taxon>Bacillati</taxon>
        <taxon>Bacillota</taxon>
        <taxon>Bacilli</taxon>
        <taxon>Lactobacillales</taxon>
        <taxon>Enterococcaceae</taxon>
        <taxon>Enterococcus</taxon>
    </lineage>
</organism>
<proteinExistence type="predicted"/>
<accession>A0AAW8RYR5</accession>
<dbReference type="AlphaFoldDB" id="A0AAW8RYR5"/>
<dbReference type="EMBL" id="JARPWH010000169">
    <property type="protein sequence ID" value="MDT2405053.1"/>
    <property type="molecule type" value="Genomic_DNA"/>
</dbReference>
<evidence type="ECO:0000313" key="2">
    <source>
        <dbReference type="Proteomes" id="UP001260773"/>
    </source>
</evidence>
<gene>
    <name evidence="1" type="ORF">P7D43_22025</name>
</gene>
<evidence type="ECO:0008006" key="3">
    <source>
        <dbReference type="Google" id="ProtNLM"/>
    </source>
</evidence>
<comment type="caution">
    <text evidence="1">The sequence shown here is derived from an EMBL/GenBank/DDBJ whole genome shotgun (WGS) entry which is preliminary data.</text>
</comment>
<reference evidence="1" key="1">
    <citation type="submission" date="2023-03" db="EMBL/GenBank/DDBJ databases">
        <authorList>
            <person name="Shen W."/>
            <person name="Cai J."/>
        </authorList>
    </citation>
    <scope>NUCLEOTIDE SEQUENCE</scope>
    <source>
        <strain evidence="1">P33-2</strain>
    </source>
</reference>
<sequence>YPKKAPPVFKPLYQIERGEKDMSRKEALQIGRIIADRWWRHNESTILAKQNIERRKDWEQKKLTTPASN</sequence>
<name>A0AAW8RYR5_ENTAV</name>
<feature type="non-terminal residue" evidence="1">
    <location>
        <position position="1"/>
    </location>
</feature>
<dbReference type="RefSeq" id="WP_311865841.1">
    <property type="nucleotide sequence ID" value="NZ_JARPWH010000169.1"/>
</dbReference>
<dbReference type="Proteomes" id="UP001260773">
    <property type="component" value="Unassembled WGS sequence"/>
</dbReference>